<dbReference type="Pfam" id="PF14559">
    <property type="entry name" value="TPR_19"/>
    <property type="match status" value="1"/>
</dbReference>
<dbReference type="SMART" id="SM00028">
    <property type="entry name" value="TPR"/>
    <property type="match status" value="4"/>
</dbReference>
<dbReference type="AlphaFoldDB" id="A0A2U3QIX9"/>
<dbReference type="InterPro" id="IPR051012">
    <property type="entry name" value="CellSynth/LPSAsmb/PSIAsmb"/>
</dbReference>
<feature type="chain" id="PRO_5015732139" evidence="4">
    <location>
        <begin position="27"/>
        <end position="170"/>
    </location>
</feature>
<feature type="signal peptide" evidence="4">
    <location>
        <begin position="1"/>
        <end position="26"/>
    </location>
</feature>
<keyword evidence="4" id="KW-0732">Signal</keyword>
<gene>
    <name evidence="5" type="ORF">NBG4_510012</name>
</gene>
<sequence>MKIITVSLTAFLWCMIILSFPLPQCAADEGKGRTTSFEEAVALFEQGNADKAIEVMKRVVAANPQNAEAYDRLGYFFLKKAQFDESLNAFAAALKINPTLRTSKTGTGLALLKKGDLKGAETILLETLSINPSPAPTHYALGLVYEKRADYEKSTLQFKEGIKTFRSGKK</sequence>
<dbReference type="InterPro" id="IPR011990">
    <property type="entry name" value="TPR-like_helical_dom_sf"/>
</dbReference>
<dbReference type="PANTHER" id="PTHR45586">
    <property type="entry name" value="TPR REPEAT-CONTAINING PROTEIN PA4667"/>
    <property type="match status" value="1"/>
</dbReference>
<dbReference type="PROSITE" id="PS50005">
    <property type="entry name" value="TPR"/>
    <property type="match status" value="1"/>
</dbReference>
<dbReference type="InterPro" id="IPR019734">
    <property type="entry name" value="TPR_rpt"/>
</dbReference>
<evidence type="ECO:0000256" key="3">
    <source>
        <dbReference type="PROSITE-ProRule" id="PRU00339"/>
    </source>
</evidence>
<dbReference type="PANTHER" id="PTHR45586:SF1">
    <property type="entry name" value="LIPOPOLYSACCHARIDE ASSEMBLY PROTEIN B"/>
    <property type="match status" value="1"/>
</dbReference>
<name>A0A2U3QIX9_9BACT</name>
<evidence type="ECO:0000256" key="4">
    <source>
        <dbReference type="SAM" id="SignalP"/>
    </source>
</evidence>
<organism evidence="5 6">
    <name type="scientific">Candidatus Sulfobium mesophilum</name>
    <dbReference type="NCBI Taxonomy" id="2016548"/>
    <lineage>
        <taxon>Bacteria</taxon>
        <taxon>Pseudomonadati</taxon>
        <taxon>Nitrospirota</taxon>
        <taxon>Nitrospiria</taxon>
        <taxon>Nitrospirales</taxon>
        <taxon>Nitrospiraceae</taxon>
        <taxon>Candidatus Sulfobium</taxon>
    </lineage>
</organism>
<dbReference type="SUPFAM" id="SSF48452">
    <property type="entry name" value="TPR-like"/>
    <property type="match status" value="1"/>
</dbReference>
<dbReference type="OrthoDB" id="5431950at2"/>
<keyword evidence="2 3" id="KW-0802">TPR repeat</keyword>
<evidence type="ECO:0000313" key="6">
    <source>
        <dbReference type="Proteomes" id="UP000245125"/>
    </source>
</evidence>
<proteinExistence type="predicted"/>
<dbReference type="Proteomes" id="UP000245125">
    <property type="component" value="Unassembled WGS sequence"/>
</dbReference>
<dbReference type="Gene3D" id="1.25.40.10">
    <property type="entry name" value="Tetratricopeptide repeat domain"/>
    <property type="match status" value="1"/>
</dbReference>
<protein>
    <submittedName>
        <fullName evidence="5">Putative Tetratricopeptide repeat protein</fullName>
    </submittedName>
</protein>
<keyword evidence="1" id="KW-0677">Repeat</keyword>
<keyword evidence="6" id="KW-1185">Reference proteome</keyword>
<reference evidence="6" key="1">
    <citation type="submission" date="2018-03" db="EMBL/GenBank/DDBJ databases">
        <authorList>
            <person name="Zecchin S."/>
        </authorList>
    </citation>
    <scope>NUCLEOTIDE SEQUENCE [LARGE SCALE GENOMIC DNA]</scope>
</reference>
<evidence type="ECO:0000313" key="5">
    <source>
        <dbReference type="EMBL" id="SPQ01364.1"/>
    </source>
</evidence>
<dbReference type="PROSITE" id="PS50293">
    <property type="entry name" value="TPR_REGION"/>
    <property type="match status" value="1"/>
</dbReference>
<evidence type="ECO:0000256" key="2">
    <source>
        <dbReference type="ARBA" id="ARBA00022803"/>
    </source>
</evidence>
<feature type="repeat" description="TPR" evidence="3">
    <location>
        <begin position="67"/>
        <end position="100"/>
    </location>
</feature>
<evidence type="ECO:0000256" key="1">
    <source>
        <dbReference type="ARBA" id="ARBA00022737"/>
    </source>
</evidence>
<accession>A0A2U3QIX9</accession>
<dbReference type="EMBL" id="OUUY01000099">
    <property type="protein sequence ID" value="SPQ01364.1"/>
    <property type="molecule type" value="Genomic_DNA"/>
</dbReference>